<keyword evidence="1" id="KW-0472">Membrane</keyword>
<proteinExistence type="predicted"/>
<feature type="transmembrane region" description="Helical" evidence="1">
    <location>
        <begin position="126"/>
        <end position="151"/>
    </location>
</feature>
<dbReference type="RefSeq" id="WP_378054606.1">
    <property type="nucleotide sequence ID" value="NZ_JBHSIS010000002.1"/>
</dbReference>
<accession>A0ABV9RVI6</accession>
<sequence length="190" mass="20496">MTVARPHRPPTPMETAKQHVEQALGTKIAKRLDTYEDGTFFVSAGEWARLLAWFVDFLVYLFCAVGGFVALAVAKPDVSDGVAALAMLGLLVGVPVLYGLFYGNGRVLGALLTGTRLVRVRNGDRIGAWACWAMLVRTLLFPILLVALTTTGSVGVGSLRRISVDDAATRQLHVAGFLRLTTPGSVDQRR</sequence>
<protein>
    <recommendedName>
        <fullName evidence="4">RDD family protein</fullName>
    </recommendedName>
</protein>
<dbReference type="EMBL" id="JBHSIS010000002">
    <property type="protein sequence ID" value="MFC4852679.1"/>
    <property type="molecule type" value="Genomic_DNA"/>
</dbReference>
<evidence type="ECO:0008006" key="4">
    <source>
        <dbReference type="Google" id="ProtNLM"/>
    </source>
</evidence>
<reference evidence="3" key="1">
    <citation type="journal article" date="2019" name="Int. J. Syst. Evol. Microbiol.">
        <title>The Global Catalogue of Microorganisms (GCM) 10K type strain sequencing project: providing services to taxonomists for standard genome sequencing and annotation.</title>
        <authorList>
            <consortium name="The Broad Institute Genomics Platform"/>
            <consortium name="The Broad Institute Genome Sequencing Center for Infectious Disease"/>
            <person name="Wu L."/>
            <person name="Ma J."/>
        </authorList>
    </citation>
    <scope>NUCLEOTIDE SEQUENCE [LARGE SCALE GENOMIC DNA]</scope>
    <source>
        <strain evidence="3">ZS-22-S1</strain>
    </source>
</reference>
<organism evidence="2 3">
    <name type="scientific">Actinophytocola glycyrrhizae</name>
    <dbReference type="NCBI Taxonomy" id="2044873"/>
    <lineage>
        <taxon>Bacteria</taxon>
        <taxon>Bacillati</taxon>
        <taxon>Actinomycetota</taxon>
        <taxon>Actinomycetes</taxon>
        <taxon>Pseudonocardiales</taxon>
        <taxon>Pseudonocardiaceae</taxon>
    </lineage>
</organism>
<feature type="transmembrane region" description="Helical" evidence="1">
    <location>
        <begin position="50"/>
        <end position="74"/>
    </location>
</feature>
<evidence type="ECO:0000313" key="3">
    <source>
        <dbReference type="Proteomes" id="UP001595859"/>
    </source>
</evidence>
<comment type="caution">
    <text evidence="2">The sequence shown here is derived from an EMBL/GenBank/DDBJ whole genome shotgun (WGS) entry which is preliminary data.</text>
</comment>
<keyword evidence="1" id="KW-0812">Transmembrane</keyword>
<dbReference type="Proteomes" id="UP001595859">
    <property type="component" value="Unassembled WGS sequence"/>
</dbReference>
<name>A0ABV9RVI6_9PSEU</name>
<gene>
    <name evidence="2" type="ORF">ACFPCV_04120</name>
</gene>
<keyword evidence="3" id="KW-1185">Reference proteome</keyword>
<evidence type="ECO:0000256" key="1">
    <source>
        <dbReference type="SAM" id="Phobius"/>
    </source>
</evidence>
<evidence type="ECO:0000313" key="2">
    <source>
        <dbReference type="EMBL" id="MFC4852679.1"/>
    </source>
</evidence>
<keyword evidence="1" id="KW-1133">Transmembrane helix</keyword>
<feature type="transmembrane region" description="Helical" evidence="1">
    <location>
        <begin position="81"/>
        <end position="101"/>
    </location>
</feature>